<keyword evidence="1 10" id="KW-0540">Nuclease</keyword>
<name>A0A1G8B725_9SPHI</name>
<comment type="function">
    <text evidence="10">A helicase/nuclease that prepares dsDNA breaks (DSB) for recombinational DNA repair. Binds to DSBs and unwinds DNA via a highly rapid and processive ATP-dependent bidirectional helicase activity. Unwinds dsDNA until it encounters a Chi (crossover hotspot instigator) sequence from the 3' direction. Cuts ssDNA a few nucleotides 3' to the Chi site. The properties and activities of the enzyme are changed at Chi. The Chi-altered holoenzyme produces a long 3'-ssDNA overhang and facilitates RecA-binding to the ssDNA for homologous DNA recombination and repair. Holoenzyme degrades any linearized DNA that is unable to undergo homologous recombination. In the holoenzyme this subunit recognizes the wild-type Chi sequence, and when added to isolated RecB increases its ATP-dependent helicase processivity.</text>
</comment>
<dbReference type="GO" id="GO:0003678">
    <property type="term" value="F:DNA helicase activity"/>
    <property type="evidence" value="ECO:0007669"/>
    <property type="project" value="UniProtKB-UniRule"/>
</dbReference>
<evidence type="ECO:0000256" key="3">
    <source>
        <dbReference type="ARBA" id="ARBA00022763"/>
    </source>
</evidence>
<dbReference type="InterPro" id="IPR006697">
    <property type="entry name" value="RecC"/>
</dbReference>
<comment type="similarity">
    <text evidence="10">Belongs to the RecC family.</text>
</comment>
<keyword evidence="7 10" id="KW-0067">ATP-binding</keyword>
<sequence length="1066" mass="120858">MALQFKVSNSLSALAAEMAKNLKAEQGGVFLPQYLVTQTTGMNNWLKMKVAELNGISANLRFLKPNDMIYQVYFKLGGQKNQVLSADHLQWVIFDLLNHADFTGKFRFIASYFPGGDELKRLGLATKVADLFDQYQIYRPDMIERWNNADTAAKDADWQCWLWNASREKLGTAMPDKTIILQEIRRGLQQPDRTRQMTERVLGVHLFGLSILTAYHIDFFYRLSEHIDVSFYLLNPSPYAYWYEDRSEAQIARWLSRQGGARNNHAPPILGNQLLTSWGRVLQDTFGLFFKHEEFLNHFEAIGVAPPKPSTLLGKIQFDIFNNAVEQDRQVFSPDELKDQTVSINSCYTPAREVEVLYNYLVGLVDQAAEPYSPRDIVVMVTDIDAYAPYIKAIFGSAPYRFPYTIADESYQAVDGFFSTLQLIMELREDNFKAENVLQILELAYVKERFRIHDTELVRNVVRAANIRFGIKGETSDDSYTLSWLNGLNRIIYGICMRSEDEYVLNETGFYPIDIVEGAQAFELIRFSHFVRVLISMVTEQSRPRPLSDWCQYLREVVTGLMYEPDGEENPEFDLFNDQVERLNLVAGIMQESVSFTVFRKNFVQLLSGESRAGAFMSGGITFCSLIPMRSIPFKVVALLGLNFDKFPRKELPLSFNLIEKQRRRGDRNIKENDRHLFLETVLSARDRLYISYIGRSQKDNSLIPPSALVDELVDYVGSGLAEPSPTGANRLTRLHPLHSFSHLYADPDSGLVSYFGDAIDNPKGFSYNEQATAPDIDFASVAVQQLLSFFKYPVKYYYNKILGVYYGDDSVLLPETEIFELDHLQQWALKQALVLIPQDEWPAFRQKEVKTGQLPLNTMAELAIEASAEQVAPVLALLAECMLEGPAGTASVRIDLAETTISGSLTQVYGNKQLVTCFSKKEEKHRLDCYLRHLLATAGGLALETYFISGVTAEVSVLRANLLAVDDAKTRLAELLVPFQEGHQQPYLFATEFLNGRDRIAGLDDAGFEAYLDRAFNGGQSAFIHDEYLKMEYDGGFFEAPGTCQQLTANINLIYGPVPDSFQSV</sequence>
<evidence type="ECO:0000256" key="9">
    <source>
        <dbReference type="ARBA" id="ARBA00023204"/>
    </source>
</evidence>
<evidence type="ECO:0000256" key="1">
    <source>
        <dbReference type="ARBA" id="ARBA00022722"/>
    </source>
</evidence>
<dbReference type="Pfam" id="PF04257">
    <property type="entry name" value="Exonuc_V_gamma"/>
    <property type="match status" value="1"/>
</dbReference>
<comment type="miscellaneous">
    <text evidence="10">In the RecBCD complex, RecB has a slow 3'-5' helicase, an exonuclease activity and loads RecA onto ssDNA, RecD has a fast 5'-3' helicase activity, while RecC stimulates the ATPase and processivity of the RecB helicase and contributes to recognition of the Chi site.</text>
</comment>
<comment type="subunit">
    <text evidence="10">Heterotrimer of RecB, RecC and RecD. All subunits contribute to DNA-binding.</text>
</comment>
<protein>
    <recommendedName>
        <fullName evidence="10">RecBCD enzyme subunit RecC</fullName>
    </recommendedName>
    <alternativeName>
        <fullName evidence="10">Exonuclease V subunit RecC</fullName>
        <shortName evidence="10">ExoV subunit RecC</shortName>
    </alternativeName>
    <alternativeName>
        <fullName evidence="10">Helicase/nuclease RecBCD subunit RecC</fullName>
    </alternativeName>
</protein>
<gene>
    <name evidence="10" type="primary">recC</name>
    <name evidence="12" type="ORF">SAMN05192573_108104</name>
</gene>
<keyword evidence="6 10" id="KW-0269">Exonuclease</keyword>
<dbReference type="Proteomes" id="UP000199705">
    <property type="component" value="Unassembled WGS sequence"/>
</dbReference>
<dbReference type="GO" id="GO:0008854">
    <property type="term" value="F:exodeoxyribonuclease V activity"/>
    <property type="evidence" value="ECO:0007669"/>
    <property type="project" value="InterPro"/>
</dbReference>
<evidence type="ECO:0000256" key="6">
    <source>
        <dbReference type="ARBA" id="ARBA00022839"/>
    </source>
</evidence>
<feature type="domain" description="RecC C-terminal" evidence="11">
    <location>
        <begin position="781"/>
        <end position="993"/>
    </location>
</feature>
<keyword evidence="5 10" id="KW-0347">Helicase</keyword>
<dbReference type="PANTHER" id="PTHR30591">
    <property type="entry name" value="RECBCD ENZYME SUBUNIT RECC"/>
    <property type="match status" value="1"/>
</dbReference>
<dbReference type="Gene3D" id="1.10.486.10">
    <property type="entry name" value="PCRA, domain 4"/>
    <property type="match status" value="1"/>
</dbReference>
<keyword evidence="4 10" id="KW-0378">Hydrolase</keyword>
<keyword evidence="8 10" id="KW-0238">DNA-binding</keyword>
<evidence type="ECO:0000256" key="5">
    <source>
        <dbReference type="ARBA" id="ARBA00022806"/>
    </source>
</evidence>
<dbReference type="SUPFAM" id="SSF52980">
    <property type="entry name" value="Restriction endonuclease-like"/>
    <property type="match status" value="1"/>
</dbReference>
<dbReference type="PIRSF" id="PIRSF000980">
    <property type="entry name" value="RecC"/>
    <property type="match status" value="1"/>
</dbReference>
<evidence type="ECO:0000256" key="8">
    <source>
        <dbReference type="ARBA" id="ARBA00023125"/>
    </source>
</evidence>
<dbReference type="SUPFAM" id="SSF52540">
    <property type="entry name" value="P-loop containing nucleoside triphosphate hydrolases"/>
    <property type="match status" value="2"/>
</dbReference>
<keyword evidence="2 10" id="KW-0547">Nucleotide-binding</keyword>
<dbReference type="Gene3D" id="1.10.10.990">
    <property type="match status" value="1"/>
</dbReference>
<organism evidence="12 13">
    <name type="scientific">Mucilaginibacter gossypii</name>
    <dbReference type="NCBI Taxonomy" id="551996"/>
    <lineage>
        <taxon>Bacteria</taxon>
        <taxon>Pseudomonadati</taxon>
        <taxon>Bacteroidota</taxon>
        <taxon>Sphingobacteriia</taxon>
        <taxon>Sphingobacteriales</taxon>
        <taxon>Sphingobacteriaceae</taxon>
        <taxon>Mucilaginibacter</taxon>
    </lineage>
</organism>
<evidence type="ECO:0000256" key="4">
    <source>
        <dbReference type="ARBA" id="ARBA00022801"/>
    </source>
</evidence>
<dbReference type="InterPro" id="IPR013986">
    <property type="entry name" value="DExx_box_DNA_helicase_dom_sf"/>
</dbReference>
<evidence type="ECO:0000259" key="11">
    <source>
        <dbReference type="Pfam" id="PF17946"/>
    </source>
</evidence>
<dbReference type="STRING" id="551996.SAMN05192573_108104"/>
<dbReference type="Gene3D" id="3.40.50.10930">
    <property type="match status" value="1"/>
</dbReference>
<dbReference type="Gene3D" id="1.10.10.160">
    <property type="match status" value="1"/>
</dbReference>
<dbReference type="AlphaFoldDB" id="A0A1G8B725"/>
<dbReference type="GO" id="GO:0003677">
    <property type="term" value="F:DNA binding"/>
    <property type="evidence" value="ECO:0007669"/>
    <property type="project" value="UniProtKB-UniRule"/>
</dbReference>
<dbReference type="PANTHER" id="PTHR30591:SF1">
    <property type="entry name" value="RECBCD ENZYME SUBUNIT RECC"/>
    <property type="match status" value="1"/>
</dbReference>
<dbReference type="HAMAP" id="MF_01486">
    <property type="entry name" value="RecC"/>
    <property type="match status" value="1"/>
</dbReference>
<keyword evidence="3 10" id="KW-0227">DNA damage</keyword>
<evidence type="ECO:0000313" key="13">
    <source>
        <dbReference type="Proteomes" id="UP000199705"/>
    </source>
</evidence>
<dbReference type="InterPro" id="IPR041500">
    <property type="entry name" value="RecC_C"/>
</dbReference>
<reference evidence="13" key="1">
    <citation type="submission" date="2016-10" db="EMBL/GenBank/DDBJ databases">
        <authorList>
            <person name="Varghese N."/>
            <person name="Submissions S."/>
        </authorList>
    </citation>
    <scope>NUCLEOTIDE SEQUENCE [LARGE SCALE GENOMIC DNA]</scope>
    <source>
        <strain evidence="13">Gh-67</strain>
    </source>
</reference>
<dbReference type="GO" id="GO:0000724">
    <property type="term" value="P:double-strand break repair via homologous recombination"/>
    <property type="evidence" value="ECO:0007669"/>
    <property type="project" value="UniProtKB-UniRule"/>
</dbReference>
<keyword evidence="9 10" id="KW-0234">DNA repair</keyword>
<accession>A0A1G8B725</accession>
<dbReference type="Gene3D" id="3.40.50.300">
    <property type="entry name" value="P-loop containing nucleotide triphosphate hydrolases"/>
    <property type="match status" value="2"/>
</dbReference>
<dbReference type="InterPro" id="IPR011335">
    <property type="entry name" value="Restrct_endonuc-II-like"/>
</dbReference>
<proteinExistence type="inferred from homology"/>
<keyword evidence="13" id="KW-1185">Reference proteome</keyword>
<dbReference type="InterPro" id="IPR027417">
    <property type="entry name" value="P-loop_NTPase"/>
</dbReference>
<dbReference type="RefSeq" id="WP_091169343.1">
    <property type="nucleotide sequence ID" value="NZ_FNCG01000008.1"/>
</dbReference>
<dbReference type="NCBIfam" id="TIGR01450">
    <property type="entry name" value="recC"/>
    <property type="match status" value="1"/>
</dbReference>
<evidence type="ECO:0000256" key="2">
    <source>
        <dbReference type="ARBA" id="ARBA00022741"/>
    </source>
</evidence>
<dbReference type="GO" id="GO:0005524">
    <property type="term" value="F:ATP binding"/>
    <property type="evidence" value="ECO:0007669"/>
    <property type="project" value="UniProtKB-UniRule"/>
</dbReference>
<dbReference type="Pfam" id="PF17946">
    <property type="entry name" value="RecC_C"/>
    <property type="match status" value="1"/>
</dbReference>
<evidence type="ECO:0000256" key="7">
    <source>
        <dbReference type="ARBA" id="ARBA00022840"/>
    </source>
</evidence>
<dbReference type="GO" id="GO:0009338">
    <property type="term" value="C:exodeoxyribonuclease V complex"/>
    <property type="evidence" value="ECO:0007669"/>
    <property type="project" value="InterPro"/>
</dbReference>
<evidence type="ECO:0000256" key="10">
    <source>
        <dbReference type="HAMAP-Rule" id="MF_01486"/>
    </source>
</evidence>
<evidence type="ECO:0000313" key="12">
    <source>
        <dbReference type="EMBL" id="SDH28793.1"/>
    </source>
</evidence>
<dbReference type="EMBL" id="FNCG01000008">
    <property type="protein sequence ID" value="SDH28793.1"/>
    <property type="molecule type" value="Genomic_DNA"/>
</dbReference>